<reference evidence="2" key="2">
    <citation type="submission" date="2013-05" db="EMBL/GenBank/DDBJ databases">
        <authorList>
            <person name="Carter J.-M."/>
            <person name="Baker S.C."/>
            <person name="Pink R."/>
            <person name="Carter D.R.F."/>
            <person name="Collins A."/>
            <person name="Tomlin J."/>
            <person name="Gibbs M."/>
            <person name="Breuker C.J."/>
        </authorList>
    </citation>
    <scope>NUCLEOTIDE SEQUENCE</scope>
    <source>
        <tissue evidence="2">Ovary</tissue>
    </source>
</reference>
<protein>
    <recommendedName>
        <fullName evidence="1">C2H2-type domain-containing protein</fullName>
    </recommendedName>
</protein>
<dbReference type="AlphaFoldDB" id="S4NTC1"/>
<name>S4NTC1_9NEOP</name>
<sequence length="74" mass="8869">MYKCYTCKKAWWHLHDFREHIMQHEKLMTILLQTISHECHVLAHEGNLITHAGLTDLNDKRYSVDSNCWRCGKE</sequence>
<organism evidence="2">
    <name type="scientific">Pararge aegeria</name>
    <name type="common">speckled wood butterfly</name>
    <dbReference type="NCBI Taxonomy" id="116150"/>
    <lineage>
        <taxon>Eukaryota</taxon>
        <taxon>Metazoa</taxon>
        <taxon>Ecdysozoa</taxon>
        <taxon>Arthropoda</taxon>
        <taxon>Hexapoda</taxon>
        <taxon>Insecta</taxon>
        <taxon>Pterygota</taxon>
        <taxon>Neoptera</taxon>
        <taxon>Endopterygota</taxon>
        <taxon>Lepidoptera</taxon>
        <taxon>Glossata</taxon>
        <taxon>Ditrysia</taxon>
        <taxon>Papilionoidea</taxon>
        <taxon>Nymphalidae</taxon>
        <taxon>Satyrinae</taxon>
        <taxon>Satyrini</taxon>
        <taxon>Parargina</taxon>
        <taxon>Pararge</taxon>
    </lineage>
</organism>
<feature type="non-terminal residue" evidence="2">
    <location>
        <position position="74"/>
    </location>
</feature>
<evidence type="ECO:0000259" key="1">
    <source>
        <dbReference type="PROSITE" id="PS00028"/>
    </source>
</evidence>
<proteinExistence type="predicted"/>
<reference evidence="2" key="1">
    <citation type="journal article" date="2013" name="BMC Genomics">
        <title>Unscrambling butterfly oogenesis.</title>
        <authorList>
            <person name="Carter J.M."/>
            <person name="Baker S.C."/>
            <person name="Pink R."/>
            <person name="Carter D.R."/>
            <person name="Collins A."/>
            <person name="Tomlin J."/>
            <person name="Gibbs M."/>
            <person name="Breuker C.J."/>
        </authorList>
    </citation>
    <scope>NUCLEOTIDE SEQUENCE</scope>
    <source>
        <tissue evidence="2">Ovary</tissue>
    </source>
</reference>
<dbReference type="InterPro" id="IPR013087">
    <property type="entry name" value="Znf_C2H2_type"/>
</dbReference>
<feature type="domain" description="C2H2-type" evidence="1">
    <location>
        <begin position="4"/>
        <end position="24"/>
    </location>
</feature>
<evidence type="ECO:0000313" key="2">
    <source>
        <dbReference type="EMBL" id="JAA82041.1"/>
    </source>
</evidence>
<accession>S4NTC1</accession>
<dbReference type="EMBL" id="GAIX01010519">
    <property type="protein sequence ID" value="JAA82041.1"/>
    <property type="molecule type" value="Transcribed_RNA"/>
</dbReference>
<dbReference type="PROSITE" id="PS00028">
    <property type="entry name" value="ZINC_FINGER_C2H2_1"/>
    <property type="match status" value="1"/>
</dbReference>